<proteinExistence type="predicted"/>
<evidence type="ECO:0000256" key="1">
    <source>
        <dbReference type="SAM" id="MobiDB-lite"/>
    </source>
</evidence>
<evidence type="ECO:0000313" key="2">
    <source>
        <dbReference type="EMBL" id="ASJ76082.1"/>
    </source>
</evidence>
<dbReference type="KEGG" id="gai:IMCC3135_30165"/>
<keyword evidence="3" id="KW-1185">Reference proteome</keyword>
<accession>A0A2Z2NXA3</accession>
<reference evidence="2 3" key="1">
    <citation type="submission" date="2016-12" db="EMBL/GenBank/DDBJ databases">
        <authorList>
            <person name="Song W.-J."/>
            <person name="Kurnit D.M."/>
        </authorList>
    </citation>
    <scope>NUCLEOTIDE SEQUENCE [LARGE SCALE GENOMIC DNA]</scope>
    <source>
        <strain evidence="2 3">IMCC3135</strain>
    </source>
</reference>
<dbReference type="AlphaFoldDB" id="A0A2Z2NXA3"/>
<dbReference type="RefSeq" id="WP_088920900.1">
    <property type="nucleotide sequence ID" value="NZ_CP018632.1"/>
</dbReference>
<gene>
    <name evidence="2" type="ORF">IMCC3135_30165</name>
</gene>
<organism evidence="2 3">
    <name type="scientific">Granulosicoccus antarcticus IMCC3135</name>
    <dbReference type="NCBI Taxonomy" id="1192854"/>
    <lineage>
        <taxon>Bacteria</taxon>
        <taxon>Pseudomonadati</taxon>
        <taxon>Pseudomonadota</taxon>
        <taxon>Gammaproteobacteria</taxon>
        <taxon>Chromatiales</taxon>
        <taxon>Granulosicoccaceae</taxon>
        <taxon>Granulosicoccus</taxon>
    </lineage>
</organism>
<evidence type="ECO:0000313" key="3">
    <source>
        <dbReference type="Proteomes" id="UP000250079"/>
    </source>
</evidence>
<sequence>MTSPQRSFEIARDPAQASHRLFSPVCAKLQEPEQGLFGSGMAALPEQPRSGAKLFAVLLASCLLAACGGSSNSTSTPTVDAEMGTGTETEDDDELGQNETPDTGVVGQVGDPSVPSVSVPDELTDIDRVALSIGDSARCSAVGESFDVNITRGLTEEELAAGVLSEPQDVSAYVTLTQDFGDSLELLSRGDGAVQFRHQEQNMVSLTAELENGSVTTYLAGISADAPASVVLRKPVVGGCLYALRLPDYCATGLAKGGTLSFNRDGDGISAVGCELSNPNGYPVIELPAPKA</sequence>
<dbReference type="Proteomes" id="UP000250079">
    <property type="component" value="Chromosome"/>
</dbReference>
<name>A0A2Z2NXA3_9GAMM</name>
<feature type="compositionally biased region" description="Low complexity" evidence="1">
    <location>
        <begin position="104"/>
        <end position="120"/>
    </location>
</feature>
<dbReference type="EMBL" id="CP018632">
    <property type="protein sequence ID" value="ASJ76082.1"/>
    <property type="molecule type" value="Genomic_DNA"/>
</dbReference>
<protein>
    <submittedName>
        <fullName evidence="2">Uncharacterized protein</fullName>
    </submittedName>
</protein>
<feature type="region of interest" description="Disordered" evidence="1">
    <location>
        <begin position="69"/>
        <end position="120"/>
    </location>
</feature>